<keyword evidence="2" id="KW-1185">Reference proteome</keyword>
<accession>A0A8H9G1T0</accession>
<proteinExistence type="predicted"/>
<comment type="caution">
    <text evidence="1">The sequence shown here is derived from an EMBL/GenBank/DDBJ whole genome shotgun (WGS) entry which is preliminary data.</text>
</comment>
<dbReference type="EMBL" id="BMKM01000009">
    <property type="protein sequence ID" value="GGE29847.1"/>
    <property type="molecule type" value="Genomic_DNA"/>
</dbReference>
<dbReference type="Proteomes" id="UP000614460">
    <property type="component" value="Unassembled WGS sequence"/>
</dbReference>
<evidence type="ECO:0000313" key="1">
    <source>
        <dbReference type="EMBL" id="GGE29847.1"/>
    </source>
</evidence>
<evidence type="ECO:0000313" key="2">
    <source>
        <dbReference type="Proteomes" id="UP000614460"/>
    </source>
</evidence>
<organism evidence="1 2">
    <name type="scientific">Sphingobacterium cellulitidis</name>
    <dbReference type="NCBI Taxonomy" id="1768011"/>
    <lineage>
        <taxon>Bacteria</taxon>
        <taxon>Pseudomonadati</taxon>
        <taxon>Bacteroidota</taxon>
        <taxon>Sphingobacteriia</taxon>
        <taxon>Sphingobacteriales</taxon>
        <taxon>Sphingobacteriaceae</taxon>
        <taxon>Sphingobacterium</taxon>
    </lineage>
</organism>
<sequence>MVAPEYRYYFQKRSAFDSKDNLKEISDDTGIIGTFSDYFSIVPYTWLAGHKNSVFKSPYEIFPHYVLPLL</sequence>
<gene>
    <name evidence="1" type="ORF">GCM10011516_29560</name>
</gene>
<dbReference type="AlphaFoldDB" id="A0A8H9G1T0"/>
<reference evidence="1" key="2">
    <citation type="submission" date="2020-09" db="EMBL/GenBank/DDBJ databases">
        <authorList>
            <person name="Sun Q."/>
            <person name="Zhou Y."/>
        </authorList>
    </citation>
    <scope>NUCLEOTIDE SEQUENCE</scope>
    <source>
        <strain evidence="1">CGMCC 1.15966</strain>
    </source>
</reference>
<protein>
    <submittedName>
        <fullName evidence="1">Uncharacterized protein</fullName>
    </submittedName>
</protein>
<reference evidence="1" key="1">
    <citation type="journal article" date="2014" name="Int. J. Syst. Evol. Microbiol.">
        <title>Complete genome sequence of Corynebacterium casei LMG S-19264T (=DSM 44701T), isolated from a smear-ripened cheese.</title>
        <authorList>
            <consortium name="US DOE Joint Genome Institute (JGI-PGF)"/>
            <person name="Walter F."/>
            <person name="Albersmeier A."/>
            <person name="Kalinowski J."/>
            <person name="Ruckert C."/>
        </authorList>
    </citation>
    <scope>NUCLEOTIDE SEQUENCE</scope>
    <source>
        <strain evidence="1">CGMCC 1.15966</strain>
    </source>
</reference>
<name>A0A8H9G1T0_9SPHI</name>